<dbReference type="OrthoDB" id="9806473at2"/>
<dbReference type="SUPFAM" id="SSF54593">
    <property type="entry name" value="Glyoxalase/Bleomycin resistance protein/Dihydroxybiphenyl dioxygenase"/>
    <property type="match status" value="1"/>
</dbReference>
<dbReference type="InterPro" id="IPR029068">
    <property type="entry name" value="Glyas_Bleomycin-R_OHBP_Dase"/>
</dbReference>
<dbReference type="Proteomes" id="UP000199612">
    <property type="component" value="Unassembled WGS sequence"/>
</dbReference>
<evidence type="ECO:0000313" key="3">
    <source>
        <dbReference type="Proteomes" id="UP000199612"/>
    </source>
</evidence>
<evidence type="ECO:0000259" key="1">
    <source>
        <dbReference type="Pfam" id="PF06983"/>
    </source>
</evidence>
<dbReference type="RefSeq" id="WP_091529301.1">
    <property type="nucleotide sequence ID" value="NZ_FOLT01000004.1"/>
</dbReference>
<dbReference type="InterPro" id="IPR028973">
    <property type="entry name" value="PhnB-like"/>
</dbReference>
<name>A0A1I1HHQ2_9LACT</name>
<dbReference type="Gene3D" id="3.10.180.10">
    <property type="entry name" value="2,3-Dihydroxybiphenyl 1,2-Dioxygenase, domain 1"/>
    <property type="match status" value="1"/>
</dbReference>
<dbReference type="Pfam" id="PF06983">
    <property type="entry name" value="3-dmu-9_3-mt"/>
    <property type="match status" value="1"/>
</dbReference>
<dbReference type="STRING" id="753702.SAMN04488102_10461"/>
<keyword evidence="3" id="KW-1185">Reference proteome</keyword>
<protein>
    <submittedName>
        <fullName evidence="2">3-demethylubiquinone-9 3-methyltransferase</fullName>
    </submittedName>
</protein>
<feature type="domain" description="PhnB-like" evidence="1">
    <location>
        <begin position="3"/>
        <end position="86"/>
    </location>
</feature>
<accession>A0A1I1HHQ2</accession>
<dbReference type="GO" id="GO:0032259">
    <property type="term" value="P:methylation"/>
    <property type="evidence" value="ECO:0007669"/>
    <property type="project" value="UniProtKB-KW"/>
</dbReference>
<keyword evidence="2" id="KW-0489">Methyltransferase</keyword>
<sequence length="93" mass="10487">MKAIVRYLWFDTEAKIAAEFYVSLFDDSKITSSYILEDIPSSDSTAVNFELDGQPFAAISAGPYFTFNPSLSIMVHCTSEEVDELLRAAWMIF</sequence>
<keyword evidence="2" id="KW-0808">Transferase</keyword>
<evidence type="ECO:0000313" key="2">
    <source>
        <dbReference type="EMBL" id="SFC23102.1"/>
    </source>
</evidence>
<keyword evidence="2" id="KW-0830">Ubiquinone</keyword>
<dbReference type="AlphaFoldDB" id="A0A1I1HHQ2"/>
<reference evidence="3" key="1">
    <citation type="submission" date="2016-10" db="EMBL/GenBank/DDBJ databases">
        <authorList>
            <person name="Varghese N."/>
            <person name="Submissions S."/>
        </authorList>
    </citation>
    <scope>NUCLEOTIDE SEQUENCE [LARGE SCALE GENOMIC DNA]</scope>
    <source>
        <strain evidence="3">DSM 23664</strain>
    </source>
</reference>
<dbReference type="GO" id="GO:0008168">
    <property type="term" value="F:methyltransferase activity"/>
    <property type="evidence" value="ECO:0007669"/>
    <property type="project" value="UniProtKB-KW"/>
</dbReference>
<dbReference type="EMBL" id="FOLT01000004">
    <property type="protein sequence ID" value="SFC23102.1"/>
    <property type="molecule type" value="Genomic_DNA"/>
</dbReference>
<organism evidence="2 3">
    <name type="scientific">Alkalibacterium subtropicum</name>
    <dbReference type="NCBI Taxonomy" id="753702"/>
    <lineage>
        <taxon>Bacteria</taxon>
        <taxon>Bacillati</taxon>
        <taxon>Bacillota</taxon>
        <taxon>Bacilli</taxon>
        <taxon>Lactobacillales</taxon>
        <taxon>Carnobacteriaceae</taxon>
        <taxon>Alkalibacterium</taxon>
    </lineage>
</organism>
<proteinExistence type="predicted"/>
<gene>
    <name evidence="2" type="ORF">SAMN04488102_10461</name>
</gene>